<feature type="non-terminal residue" evidence="1">
    <location>
        <position position="73"/>
    </location>
</feature>
<keyword evidence="2" id="KW-1185">Reference proteome</keyword>
<protein>
    <submittedName>
        <fullName evidence="1">Uncharacterized protein</fullName>
    </submittedName>
</protein>
<evidence type="ECO:0000313" key="2">
    <source>
        <dbReference type="Proteomes" id="UP000485058"/>
    </source>
</evidence>
<organism evidence="1 2">
    <name type="scientific">Haematococcus lacustris</name>
    <name type="common">Green alga</name>
    <name type="synonym">Haematococcus pluvialis</name>
    <dbReference type="NCBI Taxonomy" id="44745"/>
    <lineage>
        <taxon>Eukaryota</taxon>
        <taxon>Viridiplantae</taxon>
        <taxon>Chlorophyta</taxon>
        <taxon>core chlorophytes</taxon>
        <taxon>Chlorophyceae</taxon>
        <taxon>CS clade</taxon>
        <taxon>Chlamydomonadales</taxon>
        <taxon>Haematococcaceae</taxon>
        <taxon>Haematococcus</taxon>
    </lineage>
</organism>
<dbReference type="Proteomes" id="UP000485058">
    <property type="component" value="Unassembled WGS sequence"/>
</dbReference>
<sequence>MQRGSLSRYGAGKELLKLLDAGIKDEKLLDGVINATGKLVDEVSGNAPAAAVTNQPDIQNALCTLSGLNVLTP</sequence>
<accession>A0A699YN17</accession>
<dbReference type="AlphaFoldDB" id="A0A699YN17"/>
<gene>
    <name evidence="1" type="ORF">HaLaN_07010</name>
</gene>
<comment type="caution">
    <text evidence="1">The sequence shown here is derived from an EMBL/GenBank/DDBJ whole genome shotgun (WGS) entry which is preliminary data.</text>
</comment>
<dbReference type="EMBL" id="BLLF01000409">
    <property type="protein sequence ID" value="GFH11503.1"/>
    <property type="molecule type" value="Genomic_DNA"/>
</dbReference>
<name>A0A699YN17_HAELA</name>
<proteinExistence type="predicted"/>
<evidence type="ECO:0000313" key="1">
    <source>
        <dbReference type="EMBL" id="GFH11503.1"/>
    </source>
</evidence>
<reference evidence="1 2" key="1">
    <citation type="submission" date="2020-02" db="EMBL/GenBank/DDBJ databases">
        <title>Draft genome sequence of Haematococcus lacustris strain NIES-144.</title>
        <authorList>
            <person name="Morimoto D."/>
            <person name="Nakagawa S."/>
            <person name="Yoshida T."/>
            <person name="Sawayama S."/>
        </authorList>
    </citation>
    <scope>NUCLEOTIDE SEQUENCE [LARGE SCALE GENOMIC DNA]</scope>
    <source>
        <strain evidence="1 2">NIES-144</strain>
    </source>
</reference>